<keyword evidence="7" id="KW-0812">Transmembrane</keyword>
<feature type="transmembrane region" description="Helical" evidence="7">
    <location>
        <begin position="14"/>
        <end position="33"/>
    </location>
</feature>
<feature type="transmembrane region" description="Helical" evidence="7">
    <location>
        <begin position="53"/>
        <end position="70"/>
    </location>
</feature>
<accession>A0ABV8SPE5</accession>
<dbReference type="EC" id="2.7.13.3" evidence="2"/>
<dbReference type="PANTHER" id="PTHR42878">
    <property type="entry name" value="TWO-COMPONENT HISTIDINE KINASE"/>
    <property type="match status" value="1"/>
</dbReference>
<evidence type="ECO:0000259" key="8">
    <source>
        <dbReference type="PROSITE" id="PS50109"/>
    </source>
</evidence>
<dbReference type="PROSITE" id="PS50109">
    <property type="entry name" value="HIS_KIN"/>
    <property type="match status" value="1"/>
</dbReference>
<keyword evidence="10" id="KW-1185">Reference proteome</keyword>
<comment type="catalytic activity">
    <reaction evidence="1">
        <text>ATP + protein L-histidine = ADP + protein N-phospho-L-histidine.</text>
        <dbReference type="EC" id="2.7.13.3"/>
    </reaction>
</comment>
<feature type="coiled-coil region" evidence="6">
    <location>
        <begin position="469"/>
        <end position="503"/>
    </location>
</feature>
<feature type="transmembrane region" description="Helical" evidence="7">
    <location>
        <begin position="157"/>
        <end position="181"/>
    </location>
</feature>
<dbReference type="InterPro" id="IPR003018">
    <property type="entry name" value="GAF"/>
</dbReference>
<keyword evidence="6" id="KW-0175">Coiled coil</keyword>
<dbReference type="SMART" id="SM00388">
    <property type="entry name" value="HisKA"/>
    <property type="match status" value="1"/>
</dbReference>
<evidence type="ECO:0000256" key="1">
    <source>
        <dbReference type="ARBA" id="ARBA00000085"/>
    </source>
</evidence>
<dbReference type="Proteomes" id="UP001595904">
    <property type="component" value="Unassembled WGS sequence"/>
</dbReference>
<dbReference type="SMART" id="SM00387">
    <property type="entry name" value="HATPase_c"/>
    <property type="match status" value="1"/>
</dbReference>
<keyword evidence="9" id="KW-0067">ATP-binding</keyword>
<dbReference type="RefSeq" id="WP_380595795.1">
    <property type="nucleotide sequence ID" value="NZ_JBHSDU010000003.1"/>
</dbReference>
<name>A0ABV8SPE5_9GAMM</name>
<dbReference type="InterPro" id="IPR003661">
    <property type="entry name" value="HisK_dim/P_dom"/>
</dbReference>
<dbReference type="InterPro" id="IPR029016">
    <property type="entry name" value="GAF-like_dom_sf"/>
</dbReference>
<evidence type="ECO:0000313" key="9">
    <source>
        <dbReference type="EMBL" id="MFC4308712.1"/>
    </source>
</evidence>
<dbReference type="GO" id="GO:0005524">
    <property type="term" value="F:ATP binding"/>
    <property type="evidence" value="ECO:0007669"/>
    <property type="project" value="UniProtKB-KW"/>
</dbReference>
<keyword evidence="4" id="KW-0808">Transferase</keyword>
<evidence type="ECO:0000256" key="7">
    <source>
        <dbReference type="SAM" id="Phobius"/>
    </source>
</evidence>
<dbReference type="InterPro" id="IPR036097">
    <property type="entry name" value="HisK_dim/P_sf"/>
</dbReference>
<protein>
    <recommendedName>
        <fullName evidence="2">histidine kinase</fullName>
        <ecNumber evidence="2">2.7.13.3</ecNumber>
    </recommendedName>
</protein>
<evidence type="ECO:0000256" key="6">
    <source>
        <dbReference type="SAM" id="Coils"/>
    </source>
</evidence>
<dbReference type="Pfam" id="PF00512">
    <property type="entry name" value="HisKA"/>
    <property type="match status" value="1"/>
</dbReference>
<keyword evidence="9" id="KW-0547">Nucleotide-binding</keyword>
<evidence type="ECO:0000256" key="4">
    <source>
        <dbReference type="ARBA" id="ARBA00022679"/>
    </source>
</evidence>
<dbReference type="InterPro" id="IPR003594">
    <property type="entry name" value="HATPase_dom"/>
</dbReference>
<dbReference type="SMART" id="SM00065">
    <property type="entry name" value="GAF"/>
    <property type="match status" value="1"/>
</dbReference>
<dbReference type="InterPro" id="IPR005467">
    <property type="entry name" value="His_kinase_dom"/>
</dbReference>
<dbReference type="Gene3D" id="3.30.565.10">
    <property type="entry name" value="Histidine kinase-like ATPase, C-terminal domain"/>
    <property type="match status" value="1"/>
</dbReference>
<evidence type="ECO:0000256" key="2">
    <source>
        <dbReference type="ARBA" id="ARBA00012438"/>
    </source>
</evidence>
<dbReference type="Pfam" id="PF02518">
    <property type="entry name" value="HATPase_c"/>
    <property type="match status" value="1"/>
</dbReference>
<feature type="domain" description="Histidine kinase" evidence="8">
    <location>
        <begin position="503"/>
        <end position="717"/>
    </location>
</feature>
<keyword evidence="3" id="KW-0597">Phosphoprotein</keyword>
<keyword evidence="7" id="KW-1133">Transmembrane helix</keyword>
<gene>
    <name evidence="9" type="ORF">ACFPN2_06430</name>
</gene>
<evidence type="ECO:0000313" key="10">
    <source>
        <dbReference type="Proteomes" id="UP001595904"/>
    </source>
</evidence>
<dbReference type="SUPFAM" id="SSF47384">
    <property type="entry name" value="Homodimeric domain of signal transducing histidine kinase"/>
    <property type="match status" value="1"/>
</dbReference>
<dbReference type="Gene3D" id="3.30.450.40">
    <property type="match status" value="1"/>
</dbReference>
<feature type="transmembrane region" description="Helical" evidence="7">
    <location>
        <begin position="187"/>
        <end position="206"/>
    </location>
</feature>
<dbReference type="PRINTS" id="PR00344">
    <property type="entry name" value="BCTRLSENSOR"/>
</dbReference>
<evidence type="ECO:0000256" key="3">
    <source>
        <dbReference type="ARBA" id="ARBA00022553"/>
    </source>
</evidence>
<dbReference type="InterPro" id="IPR004358">
    <property type="entry name" value="Sig_transdc_His_kin-like_C"/>
</dbReference>
<keyword evidence="7" id="KW-0472">Membrane</keyword>
<keyword evidence="5" id="KW-0418">Kinase</keyword>
<comment type="caution">
    <text evidence="9">The sequence shown here is derived from an EMBL/GenBank/DDBJ whole genome shotgun (WGS) entry which is preliminary data.</text>
</comment>
<dbReference type="PANTHER" id="PTHR42878:SF15">
    <property type="entry name" value="BACTERIOPHYTOCHROME"/>
    <property type="match status" value="1"/>
</dbReference>
<proteinExistence type="predicted"/>
<dbReference type="SUPFAM" id="SSF55781">
    <property type="entry name" value="GAF domain-like"/>
    <property type="match status" value="1"/>
</dbReference>
<feature type="transmembrane region" description="Helical" evidence="7">
    <location>
        <begin position="264"/>
        <end position="283"/>
    </location>
</feature>
<dbReference type="CDD" id="cd00082">
    <property type="entry name" value="HisKA"/>
    <property type="match status" value="1"/>
</dbReference>
<dbReference type="SUPFAM" id="SSF55874">
    <property type="entry name" value="ATPase domain of HSP90 chaperone/DNA topoisomerase II/histidine kinase"/>
    <property type="match status" value="1"/>
</dbReference>
<dbReference type="Gene3D" id="1.10.287.130">
    <property type="match status" value="1"/>
</dbReference>
<dbReference type="InterPro" id="IPR036890">
    <property type="entry name" value="HATPase_C_sf"/>
</dbReference>
<reference evidence="10" key="1">
    <citation type="journal article" date="2019" name="Int. J. Syst. Evol. Microbiol.">
        <title>The Global Catalogue of Microorganisms (GCM) 10K type strain sequencing project: providing services to taxonomists for standard genome sequencing and annotation.</title>
        <authorList>
            <consortium name="The Broad Institute Genomics Platform"/>
            <consortium name="The Broad Institute Genome Sequencing Center for Infectious Disease"/>
            <person name="Wu L."/>
            <person name="Ma J."/>
        </authorList>
    </citation>
    <scope>NUCLEOTIDE SEQUENCE [LARGE SCALE GENOMIC DNA]</scope>
    <source>
        <strain evidence="10">CGMCC 1.10759</strain>
    </source>
</reference>
<feature type="transmembrane region" description="Helical" evidence="7">
    <location>
        <begin position="91"/>
        <end position="112"/>
    </location>
</feature>
<sequence>MAVRPGPPLALMPFARAIAALCVAIGIIALIGWWLSFPLLHNLVPGLGTLKPNTALCFVLGGLSLAGLAAHSRPKGAFSRLLIRIQPTAAALLLLVASTTLLSYAMHAPIGIDRLLVPHDPPNQLSLFPWRMSPISALSFSLLAVTMLPWPARLTRLWLAMEVIVLLISVSAFIMVLGYAYEAASLYSLPGFSVVALHTALGLLVLTKAVLTVHPRFVLAGQIMAPDQAGAETRRLLPAAILLPCIVGWLLLQGQRRGYYDAELGLAMLTAVNMLVFSTLIWWNSHIVRRSDVALLAHLRRVEAVAELDRAILSMRSTREIAGKALDHLRRMVPCAGASVIVFDRNSSAHRLLAAGTCGATNFIPRVHSVASYEEALRDVGSGQAILLGDLNAVESNTELFNELRHAGVVSYVGLPLRGEQHLLGMLELIDARPHCFNKEHVQAAHSIADQLAIALQQALLREDIERHTASLERRVAERTRELQAMNQELTFANRDLEEFTASAAHDLRAPLNGMSGHCGLLQAIIEQHPEEEARRHMERIEASVRRMNDVIDGMLGLAQLTKVELTRRPVDLNLVATEVIQELQQQYPDHRVRFNIDCGAPICADPRLMRSLLVNLLGNAWKYTTRTDFPSVSLARQEDMGGPMFVVRDNGVGFDMNFAQHLFEPFRRMHTLSEFPGVGIGLATAARIVQRYGGRIWADSRVGEGSSFYFTLPQAAATNDEPVTTD</sequence>
<evidence type="ECO:0000256" key="5">
    <source>
        <dbReference type="ARBA" id="ARBA00022777"/>
    </source>
</evidence>
<organism evidence="9 10">
    <name type="scientific">Steroidobacter flavus</name>
    <dbReference type="NCBI Taxonomy" id="1842136"/>
    <lineage>
        <taxon>Bacteria</taxon>
        <taxon>Pseudomonadati</taxon>
        <taxon>Pseudomonadota</taxon>
        <taxon>Gammaproteobacteria</taxon>
        <taxon>Steroidobacterales</taxon>
        <taxon>Steroidobacteraceae</taxon>
        <taxon>Steroidobacter</taxon>
    </lineage>
</organism>
<feature type="transmembrane region" description="Helical" evidence="7">
    <location>
        <begin position="236"/>
        <end position="252"/>
    </location>
</feature>
<dbReference type="Pfam" id="PF13185">
    <property type="entry name" value="GAF_2"/>
    <property type="match status" value="1"/>
</dbReference>
<dbReference type="EMBL" id="JBHSDU010000003">
    <property type="protein sequence ID" value="MFC4308712.1"/>
    <property type="molecule type" value="Genomic_DNA"/>
</dbReference>
<dbReference type="InterPro" id="IPR050351">
    <property type="entry name" value="BphY/WalK/GraS-like"/>
</dbReference>